<name>A0A940M9L5_9ACTN</name>
<dbReference type="PANTHER" id="PTHR47791:SF1">
    <property type="entry name" value="ENDO MANNANASE, GH76 FAMILY (EUROFUNG)"/>
    <property type="match status" value="1"/>
</dbReference>
<dbReference type="Pfam" id="PF03663">
    <property type="entry name" value="Glyco_hydro_76"/>
    <property type="match status" value="1"/>
</dbReference>
<keyword evidence="4" id="KW-1185">Reference proteome</keyword>
<dbReference type="AlphaFoldDB" id="A0A940M9L5"/>
<dbReference type="SMART" id="SM00458">
    <property type="entry name" value="RICIN"/>
    <property type="match status" value="1"/>
</dbReference>
<feature type="domain" description="Ricin B lectin" evidence="2">
    <location>
        <begin position="340"/>
        <end position="468"/>
    </location>
</feature>
<evidence type="ECO:0000259" key="2">
    <source>
        <dbReference type="SMART" id="SM00458"/>
    </source>
</evidence>
<dbReference type="PANTHER" id="PTHR47791">
    <property type="entry name" value="MEIOTICALLY UP-REGULATED GENE 191 PROTEIN"/>
    <property type="match status" value="1"/>
</dbReference>
<dbReference type="InterPro" id="IPR053169">
    <property type="entry name" value="MUG_Protein"/>
</dbReference>
<dbReference type="PROSITE" id="PS50231">
    <property type="entry name" value="RICIN_B_LECTIN"/>
    <property type="match status" value="1"/>
</dbReference>
<keyword evidence="1" id="KW-0732">Signal</keyword>
<dbReference type="InterPro" id="IPR005198">
    <property type="entry name" value="Glyco_hydro_76"/>
</dbReference>
<dbReference type="Pfam" id="PF00652">
    <property type="entry name" value="Ricin_B_lectin"/>
    <property type="match status" value="1"/>
</dbReference>
<evidence type="ECO:0000313" key="4">
    <source>
        <dbReference type="Proteomes" id="UP000670475"/>
    </source>
</evidence>
<dbReference type="CDD" id="cd23418">
    <property type="entry name" value="beta-trefoil_Ricin_XLN-like"/>
    <property type="match status" value="1"/>
</dbReference>
<dbReference type="GO" id="GO:0005975">
    <property type="term" value="P:carbohydrate metabolic process"/>
    <property type="evidence" value="ECO:0007669"/>
    <property type="project" value="InterPro"/>
</dbReference>
<dbReference type="EMBL" id="JAGIQL010000005">
    <property type="protein sequence ID" value="MBP0456431.1"/>
    <property type="molecule type" value="Genomic_DNA"/>
</dbReference>
<dbReference type="Gene3D" id="1.50.10.20">
    <property type="match status" value="1"/>
</dbReference>
<dbReference type="InterPro" id="IPR000772">
    <property type="entry name" value="Ricin_B_lectin"/>
</dbReference>
<evidence type="ECO:0000256" key="1">
    <source>
        <dbReference type="SAM" id="SignalP"/>
    </source>
</evidence>
<proteinExistence type="predicted"/>
<protein>
    <submittedName>
        <fullName evidence="3">Ricin-type beta-trefoil lectin domain protein</fullName>
    </submittedName>
</protein>
<dbReference type="InterPro" id="IPR035992">
    <property type="entry name" value="Ricin_B-like_lectins"/>
</dbReference>
<gene>
    <name evidence="3" type="ORF">JFN87_02790</name>
</gene>
<dbReference type="SUPFAM" id="SSF50370">
    <property type="entry name" value="Ricin B-like lectins"/>
    <property type="match status" value="1"/>
</dbReference>
<dbReference type="Gene3D" id="2.80.10.50">
    <property type="match status" value="1"/>
</dbReference>
<accession>A0A940M9L5</accession>
<dbReference type="InterPro" id="IPR008928">
    <property type="entry name" value="6-hairpin_glycosidase_sf"/>
</dbReference>
<dbReference type="RefSeq" id="WP_209338212.1">
    <property type="nucleotide sequence ID" value="NZ_JAGIQL010000005.1"/>
</dbReference>
<sequence>MTAALLGLILLIPSASTRAQAAPSPAASSVSVLMQSYDPGTGRIGSDWWTSAVSLSTVMTYRQATGDTQYDYVISGAYARNSDFTNDYIDDTGWWSLAWLQAYDVTGNADYLNMARTTANYVHDYWDTQCGGGVYWSTAKTYKASIANELFLAVTAGLHNRIPGDTTYLGWADQEWNWFKNSGLISGNLVRDGLDASGCGFHTANYTYNQGVILQGLVELNRATGDGSLLSTAESIATAATQHFNKGGVLYEGCEPGCGGDGGAFKGIFARYLRALATAARTDQYNTFLSTTADSILANDTNGSGQQGNSFVGPFALWSPTTQASAAATLVAANATATSGTTGVLRGQQSGKCADVPGATRTDGTRIALWDCNGGTNQSWTATPSGRLTIYGTKCLDVDGAGTADGTPVQIWDCNNGSNQQWTVNGDGTVVNPASGKCLDATGNGTANGTLLEIWTCNGGANQKWART</sequence>
<feature type="chain" id="PRO_5037763106" evidence="1">
    <location>
        <begin position="22"/>
        <end position="468"/>
    </location>
</feature>
<dbReference type="SUPFAM" id="SSF48208">
    <property type="entry name" value="Six-hairpin glycosidases"/>
    <property type="match status" value="1"/>
</dbReference>
<comment type="caution">
    <text evidence="3">The sequence shown here is derived from an EMBL/GenBank/DDBJ whole genome shotgun (WGS) entry which is preliminary data.</text>
</comment>
<organism evidence="3 4">
    <name type="scientific">Streptomyces montanisoli</name>
    <dbReference type="NCBI Taxonomy" id="2798581"/>
    <lineage>
        <taxon>Bacteria</taxon>
        <taxon>Bacillati</taxon>
        <taxon>Actinomycetota</taxon>
        <taxon>Actinomycetes</taxon>
        <taxon>Kitasatosporales</taxon>
        <taxon>Streptomycetaceae</taxon>
        <taxon>Streptomyces</taxon>
    </lineage>
</organism>
<reference evidence="3" key="1">
    <citation type="submission" date="2021-03" db="EMBL/GenBank/DDBJ databases">
        <title>Whole genome sequence of Streptomyces bomunensis MMS17-BM035.</title>
        <authorList>
            <person name="Lee J.H."/>
        </authorList>
    </citation>
    <scope>NUCLEOTIDE SEQUENCE</scope>
    <source>
        <strain evidence="3">MMS17-BM035</strain>
    </source>
</reference>
<feature type="signal peptide" evidence="1">
    <location>
        <begin position="1"/>
        <end position="21"/>
    </location>
</feature>
<evidence type="ECO:0000313" key="3">
    <source>
        <dbReference type="EMBL" id="MBP0456431.1"/>
    </source>
</evidence>
<dbReference type="Proteomes" id="UP000670475">
    <property type="component" value="Unassembled WGS sequence"/>
</dbReference>